<sequence length="583" mass="65919">MTLRTLRRIALVLLSLWGAGCAGGSRYDDGCGFIAGCGQLRAHRRQMRTLQQRRDALTLPNEGTSGAKTPGRSVLGTYLEFLREREEQVQRSKVAEEPRRRERRVLWEMQLWTLRQSDRELRRRTPEEVYREFKVARELQDRHEAERQAAVDAKLEEFFQWGERRWAEVARERVRRVAPRHLLTEHPLRTQSQDALTGAVLDWALTHTRDEDFVRKSPSEVALYLLARRGALATALELGRYAPPHLDYTPPEDHRPPPEELVVELLYGMLPVVGEVTDAAGLLVGYSVTGRELDANERLLCAVGVLVPFVPGRALSGGGELLERAALLTGRSLDEVRVLQRVASHLSPAEAAQVETLVRQAARGQRLSEEDVAFLRRVAAGLEAPLREAAEALRRGGKVPLVGSRLGEAGIRLEPGSAEHMAQAWVDYQFRHPDRYPRFRFDIDGSWRKQYETILKNKEKGTAFEQSVLQARGHEKNRALMMPPPGGTERGFIPDAVSSNPTPGELVWGQPYHFIEVKGRQELALTGNLQAMLDYVTEHGGSIELWIRSKKHPESSTRLTSPLIKRLREMEERGQATVRSFPL</sequence>
<evidence type="ECO:0000256" key="1">
    <source>
        <dbReference type="SAM" id="SignalP"/>
    </source>
</evidence>
<evidence type="ECO:0008006" key="4">
    <source>
        <dbReference type="Google" id="ProtNLM"/>
    </source>
</evidence>
<feature type="signal peptide" evidence="1">
    <location>
        <begin position="1"/>
        <end position="24"/>
    </location>
</feature>
<dbReference type="EMBL" id="JAXIVS010000001">
    <property type="protein sequence ID" value="MDY7225139.1"/>
    <property type="molecule type" value="Genomic_DNA"/>
</dbReference>
<evidence type="ECO:0000313" key="3">
    <source>
        <dbReference type="Proteomes" id="UP001291309"/>
    </source>
</evidence>
<protein>
    <recommendedName>
        <fullName evidence="4">Pre-toxin TG domain-containing protein</fullName>
    </recommendedName>
</protein>
<name>A0ABU5GVE3_9BACT</name>
<dbReference type="RefSeq" id="WP_321543857.1">
    <property type="nucleotide sequence ID" value="NZ_JAXIVS010000001.1"/>
</dbReference>
<organism evidence="2 3">
    <name type="scientific">Hyalangium rubrum</name>
    <dbReference type="NCBI Taxonomy" id="3103134"/>
    <lineage>
        <taxon>Bacteria</taxon>
        <taxon>Pseudomonadati</taxon>
        <taxon>Myxococcota</taxon>
        <taxon>Myxococcia</taxon>
        <taxon>Myxococcales</taxon>
        <taxon>Cystobacterineae</taxon>
        <taxon>Archangiaceae</taxon>
        <taxon>Hyalangium</taxon>
    </lineage>
</organism>
<evidence type="ECO:0000313" key="2">
    <source>
        <dbReference type="EMBL" id="MDY7225139.1"/>
    </source>
</evidence>
<gene>
    <name evidence="2" type="ORF">SYV04_02045</name>
</gene>
<keyword evidence="3" id="KW-1185">Reference proteome</keyword>
<comment type="caution">
    <text evidence="2">The sequence shown here is derived from an EMBL/GenBank/DDBJ whole genome shotgun (WGS) entry which is preliminary data.</text>
</comment>
<keyword evidence="1" id="KW-0732">Signal</keyword>
<feature type="chain" id="PRO_5046866075" description="Pre-toxin TG domain-containing protein" evidence="1">
    <location>
        <begin position="25"/>
        <end position="583"/>
    </location>
</feature>
<reference evidence="2 3" key="1">
    <citation type="submission" date="2023-12" db="EMBL/GenBank/DDBJ databases">
        <title>the genome sequence of Hyalangium sp. s54d21.</title>
        <authorList>
            <person name="Zhang X."/>
        </authorList>
    </citation>
    <scope>NUCLEOTIDE SEQUENCE [LARGE SCALE GENOMIC DNA]</scope>
    <source>
        <strain evidence="3">s54d21</strain>
    </source>
</reference>
<proteinExistence type="predicted"/>
<dbReference type="PROSITE" id="PS51257">
    <property type="entry name" value="PROKAR_LIPOPROTEIN"/>
    <property type="match status" value="1"/>
</dbReference>
<accession>A0ABU5GVE3</accession>
<dbReference type="Proteomes" id="UP001291309">
    <property type="component" value="Unassembled WGS sequence"/>
</dbReference>